<proteinExistence type="inferred from homology"/>
<evidence type="ECO:0000259" key="7">
    <source>
        <dbReference type="Pfam" id="PF01648"/>
    </source>
</evidence>
<feature type="domain" description="4'-phosphopantetheinyl transferase" evidence="7">
    <location>
        <begin position="102"/>
        <end position="204"/>
    </location>
</feature>
<keyword evidence="5" id="KW-0460">Magnesium</keyword>
<organism evidence="9 10">
    <name type="scientific">Gracilibacillus orientalis</name>
    <dbReference type="NCBI Taxonomy" id="334253"/>
    <lineage>
        <taxon>Bacteria</taxon>
        <taxon>Bacillati</taxon>
        <taxon>Bacillota</taxon>
        <taxon>Bacilli</taxon>
        <taxon>Bacillales</taxon>
        <taxon>Bacillaceae</taxon>
        <taxon>Gracilibacillus</taxon>
    </lineage>
</organism>
<dbReference type="AlphaFoldDB" id="A0A1I4PU85"/>
<dbReference type="InterPro" id="IPR055066">
    <property type="entry name" value="AASDHPPT_N"/>
</dbReference>
<comment type="cofactor">
    <cofactor evidence="1">
        <name>Mg(2+)</name>
        <dbReference type="ChEBI" id="CHEBI:18420"/>
    </cofactor>
</comment>
<dbReference type="Pfam" id="PF01648">
    <property type="entry name" value="ACPS"/>
    <property type="match status" value="1"/>
</dbReference>
<dbReference type="GO" id="GO:0005829">
    <property type="term" value="C:cytosol"/>
    <property type="evidence" value="ECO:0007669"/>
    <property type="project" value="TreeGrafter"/>
</dbReference>
<dbReference type="InterPro" id="IPR037143">
    <property type="entry name" value="4-PPantetheinyl_Trfase_dom_sf"/>
</dbReference>
<reference evidence="10" key="1">
    <citation type="submission" date="2016-10" db="EMBL/GenBank/DDBJ databases">
        <authorList>
            <person name="Varghese N."/>
            <person name="Submissions S."/>
        </authorList>
    </citation>
    <scope>NUCLEOTIDE SEQUENCE [LARGE SCALE GENOMIC DNA]</scope>
    <source>
        <strain evidence="10">CGMCC 1.4250</strain>
    </source>
</reference>
<dbReference type="NCBIfam" id="TIGR00556">
    <property type="entry name" value="pantethn_trn"/>
    <property type="match status" value="1"/>
</dbReference>
<dbReference type="GO" id="GO:0008897">
    <property type="term" value="F:holo-[acyl-carrier-protein] synthase activity"/>
    <property type="evidence" value="ECO:0007669"/>
    <property type="project" value="InterPro"/>
</dbReference>
<dbReference type="GO" id="GO:0019878">
    <property type="term" value="P:lysine biosynthetic process via aminoadipic acid"/>
    <property type="evidence" value="ECO:0007669"/>
    <property type="project" value="TreeGrafter"/>
</dbReference>
<dbReference type="PANTHER" id="PTHR12215:SF10">
    <property type="entry name" value="L-AMINOADIPATE-SEMIALDEHYDE DEHYDROGENASE-PHOSPHOPANTETHEINYL TRANSFERASE"/>
    <property type="match status" value="1"/>
</dbReference>
<feature type="domain" description="4'-phosphopantetheinyl transferase N-terminal" evidence="8">
    <location>
        <begin position="19"/>
        <end position="97"/>
    </location>
</feature>
<dbReference type="OrthoDB" id="9808281at2"/>
<accession>A0A1I4PU85</accession>
<dbReference type="InterPro" id="IPR008278">
    <property type="entry name" value="4-PPantetheinyl_Trfase_dom"/>
</dbReference>
<comment type="similarity">
    <text evidence="2">Belongs to the P-Pant transferase superfamily. Gsp/Sfp/HetI/AcpT family.</text>
</comment>
<dbReference type="GO" id="GO:0000287">
    <property type="term" value="F:magnesium ion binding"/>
    <property type="evidence" value="ECO:0007669"/>
    <property type="project" value="InterPro"/>
</dbReference>
<evidence type="ECO:0000256" key="1">
    <source>
        <dbReference type="ARBA" id="ARBA00001946"/>
    </source>
</evidence>
<keyword evidence="3 9" id="KW-0808">Transferase</keyword>
<dbReference type="Pfam" id="PF22624">
    <property type="entry name" value="AASDHPPT_N"/>
    <property type="match status" value="1"/>
</dbReference>
<evidence type="ECO:0000259" key="8">
    <source>
        <dbReference type="Pfam" id="PF22624"/>
    </source>
</evidence>
<keyword evidence="6" id="KW-0045">Antibiotic biosynthesis</keyword>
<evidence type="ECO:0000256" key="4">
    <source>
        <dbReference type="ARBA" id="ARBA00022723"/>
    </source>
</evidence>
<dbReference type="GO" id="GO:0006633">
    <property type="term" value="P:fatty acid biosynthetic process"/>
    <property type="evidence" value="ECO:0007669"/>
    <property type="project" value="InterPro"/>
</dbReference>
<dbReference type="GO" id="GO:0017000">
    <property type="term" value="P:antibiotic biosynthetic process"/>
    <property type="evidence" value="ECO:0007669"/>
    <property type="project" value="UniProtKB-KW"/>
</dbReference>
<dbReference type="EMBL" id="FOTR01000013">
    <property type="protein sequence ID" value="SFM31033.1"/>
    <property type="molecule type" value="Genomic_DNA"/>
</dbReference>
<gene>
    <name evidence="9" type="ORF">SAMN04487943_1133</name>
</gene>
<dbReference type="Gene3D" id="3.90.470.20">
    <property type="entry name" value="4'-phosphopantetheinyl transferase domain"/>
    <property type="match status" value="2"/>
</dbReference>
<evidence type="ECO:0000313" key="9">
    <source>
        <dbReference type="EMBL" id="SFM31033.1"/>
    </source>
</evidence>
<evidence type="ECO:0000313" key="10">
    <source>
        <dbReference type="Proteomes" id="UP000198565"/>
    </source>
</evidence>
<dbReference type="RefSeq" id="WP_091485342.1">
    <property type="nucleotide sequence ID" value="NZ_FOTR01000013.1"/>
</dbReference>
<dbReference type="Proteomes" id="UP000198565">
    <property type="component" value="Unassembled WGS sequence"/>
</dbReference>
<evidence type="ECO:0000256" key="6">
    <source>
        <dbReference type="ARBA" id="ARBA00023194"/>
    </source>
</evidence>
<evidence type="ECO:0000256" key="2">
    <source>
        <dbReference type="ARBA" id="ARBA00010990"/>
    </source>
</evidence>
<name>A0A1I4PU85_9BACI</name>
<keyword evidence="10" id="KW-1185">Reference proteome</keyword>
<dbReference type="InterPro" id="IPR004568">
    <property type="entry name" value="Ppantetheine-prot_Trfase_dom"/>
</dbReference>
<keyword evidence="4" id="KW-0479">Metal-binding</keyword>
<dbReference type="SUPFAM" id="SSF56214">
    <property type="entry name" value="4'-phosphopantetheinyl transferase"/>
    <property type="match status" value="2"/>
</dbReference>
<dbReference type="STRING" id="334253.SAMN04487943_1133"/>
<evidence type="ECO:0000256" key="3">
    <source>
        <dbReference type="ARBA" id="ARBA00022679"/>
    </source>
</evidence>
<protein>
    <submittedName>
        <fullName evidence="9">4'-phosphopantetheinyl transferase</fullName>
    </submittedName>
</protein>
<sequence>MKIVATKIDDFDLTIRNRFISSISTERRSRLEKYRSVNDQIRSIVSELLLRKSVIDYWGIENKYISFYYNEYGKPFFQNYPDFHFNLSHSGEWVTIALDHFPIGVDIEHIVPIDLKLAHHFFSPSEIYQLEKQPIQNRLSYFYKIWTLKESFIKGVGKGFFLSPETFSFDLKLEKIDRHPKNIDTTYWTFKHFFLDSNYVLAIASYNRRPKSIEIISFQKLIKEIDL</sequence>
<dbReference type="InterPro" id="IPR050559">
    <property type="entry name" value="P-Pant_transferase_sf"/>
</dbReference>
<dbReference type="PANTHER" id="PTHR12215">
    <property type="entry name" value="PHOSPHOPANTETHEINE TRANSFERASE"/>
    <property type="match status" value="1"/>
</dbReference>
<evidence type="ECO:0000256" key="5">
    <source>
        <dbReference type="ARBA" id="ARBA00022842"/>
    </source>
</evidence>